<feature type="region of interest" description="Disordered" evidence="1">
    <location>
        <begin position="508"/>
        <end position="531"/>
    </location>
</feature>
<feature type="compositionally biased region" description="Basic residues" evidence="1">
    <location>
        <begin position="511"/>
        <end position="531"/>
    </location>
</feature>
<dbReference type="PANTHER" id="PTHR47331:SF1">
    <property type="entry name" value="GAG-LIKE PROTEIN"/>
    <property type="match status" value="1"/>
</dbReference>
<name>A0AAV2TMJ1_CALDB</name>
<gene>
    <name evidence="2" type="ORF">CDAUBV1_LOCUS11823</name>
</gene>
<evidence type="ECO:0000313" key="2">
    <source>
        <dbReference type="EMBL" id="CAL5137520.1"/>
    </source>
</evidence>
<comment type="caution">
    <text evidence="2">The sequence shown here is derived from an EMBL/GenBank/DDBJ whole genome shotgun (WGS) entry which is preliminary data.</text>
</comment>
<sequence>MRSNHVSSVCRVMVKCNVAGCGRRHHTLMHREDAFNSGKLLDDVGRISACTSESNVQLGMVPVRLVGPRASVDTYAFLDNGSDTTVVRSDLCSQLGLEAIPKTLTVNTIHGTKTINSAEVNLTIQSLFSDTSLEVCRAYTVRELPIKIATTYNDPDTTQHPHLSDIKFGALADPTVGILVGCDVPEAHWILEQRIGRRGEPFAEQTMLGWTLRGPCGADATRAKAVNYIGVAEVSIDDCFRNMCEKEFQDPDNSENASLLVADCKAVSIVERPTKLTDSYDEIGLLLRHNENHLSDNLHVAARRLAQLRRRSLRDRMYKKRHANMMQPHAEKETMTDLNDALQDGGFKIEMWSSGRSEALKFVPDAERLEVKCDVSPNKTEVQNVLILKYDKRLDEFQVRTRTRKKQVTRKGVLACVPLLYDSKKPTVLQPSVSLLLRGNPDVTNDEMTFAERYRGWCQAQQCSNPCWKRWRKEYSPTVKLKQRWGVSRRVACFEEVDLLYDKETRSNREKQHKVNMPHIRRRRKPLKTAS</sequence>
<protein>
    <recommendedName>
        <fullName evidence="4">Peptidase aspartic putative domain-containing protein</fullName>
    </recommendedName>
</protein>
<dbReference type="AlphaFoldDB" id="A0AAV2TMJ1"/>
<dbReference type="EMBL" id="CAXLJL010000401">
    <property type="protein sequence ID" value="CAL5137520.1"/>
    <property type="molecule type" value="Genomic_DNA"/>
</dbReference>
<organism evidence="2 3">
    <name type="scientific">Calicophoron daubneyi</name>
    <name type="common">Rumen fluke</name>
    <name type="synonym">Paramphistomum daubneyi</name>
    <dbReference type="NCBI Taxonomy" id="300641"/>
    <lineage>
        <taxon>Eukaryota</taxon>
        <taxon>Metazoa</taxon>
        <taxon>Spiralia</taxon>
        <taxon>Lophotrochozoa</taxon>
        <taxon>Platyhelminthes</taxon>
        <taxon>Trematoda</taxon>
        <taxon>Digenea</taxon>
        <taxon>Plagiorchiida</taxon>
        <taxon>Pronocephalata</taxon>
        <taxon>Paramphistomoidea</taxon>
        <taxon>Paramphistomidae</taxon>
        <taxon>Calicophoron</taxon>
    </lineage>
</organism>
<evidence type="ECO:0000313" key="3">
    <source>
        <dbReference type="Proteomes" id="UP001497525"/>
    </source>
</evidence>
<evidence type="ECO:0008006" key="4">
    <source>
        <dbReference type="Google" id="ProtNLM"/>
    </source>
</evidence>
<proteinExistence type="predicted"/>
<evidence type="ECO:0000256" key="1">
    <source>
        <dbReference type="SAM" id="MobiDB-lite"/>
    </source>
</evidence>
<reference evidence="2" key="1">
    <citation type="submission" date="2024-06" db="EMBL/GenBank/DDBJ databases">
        <authorList>
            <person name="Liu X."/>
            <person name="Lenzi L."/>
            <person name="Haldenby T S."/>
            <person name="Uol C."/>
        </authorList>
    </citation>
    <scope>NUCLEOTIDE SEQUENCE</scope>
</reference>
<dbReference type="PANTHER" id="PTHR47331">
    <property type="entry name" value="PHD-TYPE DOMAIN-CONTAINING PROTEIN"/>
    <property type="match status" value="1"/>
</dbReference>
<accession>A0AAV2TMJ1</accession>
<dbReference type="Proteomes" id="UP001497525">
    <property type="component" value="Unassembled WGS sequence"/>
</dbReference>